<dbReference type="VEuPathDB" id="FungiDB:QG37_03187"/>
<name>A0A0L0P175_CANAR</name>
<keyword evidence="5" id="KW-0833">Ubl conjugation pathway</keyword>
<evidence type="ECO:0000259" key="9">
    <source>
        <dbReference type="PROSITE" id="PS50235"/>
    </source>
</evidence>
<dbReference type="InterPro" id="IPR001394">
    <property type="entry name" value="Peptidase_C19_UCH"/>
</dbReference>
<evidence type="ECO:0000256" key="4">
    <source>
        <dbReference type="ARBA" id="ARBA00022670"/>
    </source>
</evidence>
<dbReference type="VEuPathDB" id="FungiDB:CJJ07_003044"/>
<evidence type="ECO:0000313" key="10">
    <source>
        <dbReference type="EMBL" id="KND99770.1"/>
    </source>
</evidence>
<keyword evidence="6" id="KW-0378">Hydrolase</keyword>
<dbReference type="EMBL" id="LGST01000021">
    <property type="protein sequence ID" value="KND99770.1"/>
    <property type="molecule type" value="Genomic_DNA"/>
</dbReference>
<dbReference type="PROSITE" id="PS00973">
    <property type="entry name" value="USP_2"/>
    <property type="match status" value="1"/>
</dbReference>
<feature type="domain" description="USP" evidence="9">
    <location>
        <begin position="281"/>
        <end position="1083"/>
    </location>
</feature>
<dbReference type="Gene3D" id="3.90.70.10">
    <property type="entry name" value="Cysteine proteinases"/>
    <property type="match status" value="2"/>
</dbReference>
<reference evidence="11" key="1">
    <citation type="journal article" date="2015" name="BMC Genomics">
        <title>Draft genome of a commonly misdiagnosed multidrug resistant pathogen Candida auris.</title>
        <authorList>
            <person name="Chatterjee S."/>
            <person name="Alampalli S.V."/>
            <person name="Nageshan R.K."/>
            <person name="Chettiar S.T."/>
            <person name="Joshi S."/>
            <person name="Tatu U.S."/>
        </authorList>
    </citation>
    <scope>NUCLEOTIDE SEQUENCE [LARGE SCALE GENOMIC DNA]</scope>
    <source>
        <strain evidence="11">6684</strain>
    </source>
</reference>
<evidence type="ECO:0000256" key="1">
    <source>
        <dbReference type="ARBA" id="ARBA00000707"/>
    </source>
</evidence>
<dbReference type="AlphaFoldDB" id="A0A0L0P175"/>
<dbReference type="GO" id="GO:0004843">
    <property type="term" value="F:cysteine-type deubiquitinase activity"/>
    <property type="evidence" value="ECO:0007669"/>
    <property type="project" value="UniProtKB-EC"/>
</dbReference>
<dbReference type="VEuPathDB" id="FungiDB:CJJ09_002573"/>
<organism evidence="10 11">
    <name type="scientific">Candidozyma auris</name>
    <name type="common">Yeast</name>
    <name type="synonym">Candida auris</name>
    <dbReference type="NCBI Taxonomy" id="498019"/>
    <lineage>
        <taxon>Eukaryota</taxon>
        <taxon>Fungi</taxon>
        <taxon>Dikarya</taxon>
        <taxon>Ascomycota</taxon>
        <taxon>Saccharomycotina</taxon>
        <taxon>Pichiomycetes</taxon>
        <taxon>Metschnikowiaceae</taxon>
        <taxon>Candidozyma</taxon>
    </lineage>
</organism>
<dbReference type="SUPFAM" id="SSF143791">
    <property type="entry name" value="DUSP-like"/>
    <property type="match status" value="1"/>
</dbReference>
<feature type="compositionally biased region" description="Basic and acidic residues" evidence="8">
    <location>
        <begin position="799"/>
        <end position="814"/>
    </location>
</feature>
<sequence length="1247" mass="141042">MLEEFETPPLEPMPEEDAAFTLADLRLKWDQLILATPKHGDVWNIIPRQFWEKLCSTEALSVQELVQQVGKIDCRPLVDDHGAMLPEDQSPPALAISPELFHSLIQHFGITGGPVARTMLVDEASGAVSIERNPPLFILHVLSKESTGVTRNRYSSVLHSRMAFSLSLTSTFQQLEDAVRSQIHKNPRATAPIRLWFVDANAARDMPSLVPVSSFIDSPGRKSLVTPNLLDRTLHSQGIDSSKLHIVVEPADRKAFLVDVYLESHMEVLDYNTITSSGGRCGLSNLGNTCYMNSALQCLTHIPELNYYFFFDLYQKELNTSNPLGYKGDVAVAFSSLLHKLYGSASHSAVTPREFKYTVGRHSSIFHGFQQQDSQEFVSWLLDALHEDLNRIHQKPYCEKPELKDEDVNNPEAIKQLAITCWDQYKKRNDSVIVDLFTGMYQSTLVCPLCNKESMTFDPFNDLTLPLPVNKKWFHELIIVDLSPDRSSGRKPISKLEVELNKSSNFEDLIGYLSSFLNVPSKDLFLFELFSNYFYRDFQENSAASKFYPINELISDNDIIVAYIIPHDPDNDVILPVLNTVQDEDASYDVAEPFGIPLFVTLNKNRDVYSFGTIRRKLEQTVKILSNADIEAKYMELKGSLTGSRFTAESFPLLRDEKLAVDADMVEAETEPENDDGYDSDISMSHPEVGADYGFTIKYYEEDGSRHVPTRGPRRYQQGLRPRYQLMLLEENDTSKRPIYVPQGRPSFLKLPLLATKLPELKRKYYHYPAYAAEVQKSDVIEAADGEIELVAQDSDRRSLTPIRTDSEQKGEVKELDDDESGSNYCELQLLLASDTIERHAPPAVPPSETGHEAGSEISSPPAYENPEAELMKIKEPKPVLVDSKTTLVCEWDLLIFKQFFKDREQQAWEDITSIPNPVLENNKRKLALQQKSTVSLYDCLSNFSTPEVLGEQDLWYCPRCKDHKRATKTIQIWSTGDILTIHLKRFSSARAFSDKINMVVDFPIEGLDMSNYVQAESEEPLIYDLVAVDNHYGGLGGGHYTAYAKNFRDQKWYYFNDSGVNEVNDPREAVKGAAYLLFYKKRKSSAFAGGRSVEHLLNEGRQSFELKLEHLRRQVLAVRQQVQLYDQARDEVLQQAEAKAEADRQRAATAAQQNCNESQDAAPLSSSSSEDDLYEDNPTIVKKERPTSIEQPNADYEILRKQRLLSKGVDLPRSVHINHDYSSSVSNVASPTGDVESPTKDFPGAP</sequence>
<dbReference type="GO" id="GO:0006508">
    <property type="term" value="P:proteolysis"/>
    <property type="evidence" value="ECO:0007669"/>
    <property type="project" value="UniProtKB-KW"/>
</dbReference>
<accession>A0A0L0P175</accession>
<dbReference type="PROSITE" id="PS50235">
    <property type="entry name" value="USP_3"/>
    <property type="match status" value="1"/>
</dbReference>
<protein>
    <recommendedName>
        <fullName evidence="3">ubiquitinyl hydrolase 1</fullName>
        <ecNumber evidence="3">3.4.19.12</ecNumber>
    </recommendedName>
</protein>
<feature type="region of interest" description="Disordered" evidence="8">
    <location>
        <begin position="799"/>
        <end position="820"/>
    </location>
</feature>
<dbReference type="InterPro" id="IPR038765">
    <property type="entry name" value="Papain-like_cys_pep_sf"/>
</dbReference>
<evidence type="ECO:0000313" key="11">
    <source>
        <dbReference type="Proteomes" id="UP000037122"/>
    </source>
</evidence>
<feature type="compositionally biased region" description="Polar residues" evidence="8">
    <location>
        <begin position="1221"/>
        <end position="1231"/>
    </location>
</feature>
<dbReference type="VEuPathDB" id="FungiDB:CJI97_000613"/>
<dbReference type="PROSITE" id="PS00972">
    <property type="entry name" value="USP_1"/>
    <property type="match status" value="1"/>
</dbReference>
<dbReference type="InterPro" id="IPR035927">
    <property type="entry name" value="DUSP-like_sf"/>
</dbReference>
<dbReference type="SUPFAM" id="SSF54001">
    <property type="entry name" value="Cysteine proteinases"/>
    <property type="match status" value="1"/>
</dbReference>
<dbReference type="InterPro" id="IPR018200">
    <property type="entry name" value="USP_CS"/>
</dbReference>
<keyword evidence="7" id="KW-0788">Thiol protease</keyword>
<dbReference type="GO" id="GO:0016579">
    <property type="term" value="P:protein deubiquitination"/>
    <property type="evidence" value="ECO:0007669"/>
    <property type="project" value="InterPro"/>
</dbReference>
<dbReference type="Proteomes" id="UP000037122">
    <property type="component" value="Unassembled WGS sequence"/>
</dbReference>
<dbReference type="InterPro" id="IPR028889">
    <property type="entry name" value="USP"/>
</dbReference>
<evidence type="ECO:0000256" key="3">
    <source>
        <dbReference type="ARBA" id="ARBA00012759"/>
    </source>
</evidence>
<gene>
    <name evidence="10" type="ORF">QG37_03187</name>
</gene>
<evidence type="ECO:0000256" key="2">
    <source>
        <dbReference type="ARBA" id="ARBA00009085"/>
    </source>
</evidence>
<dbReference type="PANTHER" id="PTHR21646:SF24">
    <property type="entry name" value="UBIQUITIN CARBOXYL-TERMINAL HYDROLASE"/>
    <property type="match status" value="1"/>
</dbReference>
<comment type="caution">
    <text evidence="10">The sequence shown here is derived from an EMBL/GenBank/DDBJ whole genome shotgun (WGS) entry which is preliminary data.</text>
</comment>
<feature type="region of interest" description="Disordered" evidence="8">
    <location>
        <begin position="1218"/>
        <end position="1247"/>
    </location>
</feature>
<keyword evidence="4" id="KW-0645">Protease</keyword>
<dbReference type="InterPro" id="IPR050185">
    <property type="entry name" value="Ub_carboxyl-term_hydrolase"/>
</dbReference>
<dbReference type="PANTHER" id="PTHR21646">
    <property type="entry name" value="UBIQUITIN CARBOXYL-TERMINAL HYDROLASE"/>
    <property type="match status" value="1"/>
</dbReference>
<dbReference type="VEuPathDB" id="FungiDB:CJI96_0003484"/>
<comment type="catalytic activity">
    <reaction evidence="1">
        <text>Thiol-dependent hydrolysis of ester, thioester, amide, peptide and isopeptide bonds formed by the C-terminal Gly of ubiquitin (a 76-residue protein attached to proteins as an intracellular targeting signal).</text>
        <dbReference type="EC" id="3.4.19.12"/>
    </reaction>
</comment>
<comment type="similarity">
    <text evidence="2">Belongs to the peptidase C19 family.</text>
</comment>
<evidence type="ECO:0000256" key="5">
    <source>
        <dbReference type="ARBA" id="ARBA00022786"/>
    </source>
</evidence>
<feature type="region of interest" description="Disordered" evidence="8">
    <location>
        <begin position="1144"/>
        <end position="1196"/>
    </location>
</feature>
<dbReference type="VEuPathDB" id="FungiDB:B9J08_000611"/>
<dbReference type="EC" id="3.4.19.12" evidence="3"/>
<evidence type="ECO:0000256" key="7">
    <source>
        <dbReference type="ARBA" id="ARBA00022807"/>
    </source>
</evidence>
<proteinExistence type="inferred from homology"/>
<evidence type="ECO:0000256" key="6">
    <source>
        <dbReference type="ARBA" id="ARBA00022801"/>
    </source>
</evidence>
<dbReference type="Pfam" id="PF00443">
    <property type="entry name" value="UCH"/>
    <property type="match status" value="1"/>
</dbReference>
<evidence type="ECO:0000256" key="8">
    <source>
        <dbReference type="SAM" id="MobiDB-lite"/>
    </source>
</evidence>